<feature type="non-terminal residue" evidence="1">
    <location>
        <position position="1"/>
    </location>
</feature>
<comment type="caution">
    <text evidence="1">The sequence shown here is derived from an EMBL/GenBank/DDBJ whole genome shotgun (WGS) entry which is preliminary data.</text>
</comment>
<accession>A0A426XRF5</accession>
<protein>
    <submittedName>
        <fullName evidence="1">Uncharacterized protein</fullName>
    </submittedName>
</protein>
<evidence type="ECO:0000313" key="1">
    <source>
        <dbReference type="EMBL" id="RRT42069.1"/>
    </source>
</evidence>
<dbReference type="Proteomes" id="UP000287651">
    <property type="component" value="Unassembled WGS sequence"/>
</dbReference>
<organism evidence="1 2">
    <name type="scientific">Ensete ventricosum</name>
    <name type="common">Abyssinian banana</name>
    <name type="synonym">Musa ensete</name>
    <dbReference type="NCBI Taxonomy" id="4639"/>
    <lineage>
        <taxon>Eukaryota</taxon>
        <taxon>Viridiplantae</taxon>
        <taxon>Streptophyta</taxon>
        <taxon>Embryophyta</taxon>
        <taxon>Tracheophyta</taxon>
        <taxon>Spermatophyta</taxon>
        <taxon>Magnoliopsida</taxon>
        <taxon>Liliopsida</taxon>
        <taxon>Zingiberales</taxon>
        <taxon>Musaceae</taxon>
        <taxon>Ensete</taxon>
    </lineage>
</organism>
<dbReference type="AlphaFoldDB" id="A0A426XRF5"/>
<evidence type="ECO:0000313" key="2">
    <source>
        <dbReference type="Proteomes" id="UP000287651"/>
    </source>
</evidence>
<name>A0A426XRF5_ENSVE</name>
<dbReference type="EMBL" id="AMZH03018096">
    <property type="protein sequence ID" value="RRT42069.1"/>
    <property type="molecule type" value="Genomic_DNA"/>
</dbReference>
<sequence length="77" mass="8677">LPRLGAPSTHIWVKSKGADRASRAQSITLFTIFGKGSHYPTNTRVQKDMSNKSGIYRKHMRNNEIYICQHEASTVST</sequence>
<proteinExistence type="predicted"/>
<reference evidence="1 2" key="1">
    <citation type="journal article" date="2014" name="Agronomy (Basel)">
        <title>A Draft Genome Sequence for Ensete ventricosum, the Drought-Tolerant Tree Against Hunger.</title>
        <authorList>
            <person name="Harrison J."/>
            <person name="Moore K.A."/>
            <person name="Paszkiewicz K."/>
            <person name="Jones T."/>
            <person name="Grant M."/>
            <person name="Ambacheew D."/>
            <person name="Muzemil S."/>
            <person name="Studholme D.J."/>
        </authorList>
    </citation>
    <scope>NUCLEOTIDE SEQUENCE [LARGE SCALE GENOMIC DNA]</scope>
</reference>
<gene>
    <name evidence="1" type="ORF">B296_00043370</name>
</gene>